<evidence type="ECO:0000313" key="2">
    <source>
        <dbReference type="Proteomes" id="UP000261811"/>
    </source>
</evidence>
<proteinExistence type="predicted"/>
<organism evidence="1 2">
    <name type="scientific">Actinomadura logoneensis</name>
    <dbReference type="NCBI Taxonomy" id="2293572"/>
    <lineage>
        <taxon>Bacteria</taxon>
        <taxon>Bacillati</taxon>
        <taxon>Actinomycetota</taxon>
        <taxon>Actinomycetes</taxon>
        <taxon>Streptosporangiales</taxon>
        <taxon>Thermomonosporaceae</taxon>
        <taxon>Actinomadura</taxon>
    </lineage>
</organism>
<evidence type="ECO:0000313" key="1">
    <source>
        <dbReference type="EMBL" id="RFU42867.1"/>
    </source>
</evidence>
<keyword evidence="2" id="KW-1185">Reference proteome</keyword>
<accession>A0A372JS78</accession>
<dbReference type="EMBL" id="QURH01000087">
    <property type="protein sequence ID" value="RFU42867.1"/>
    <property type="molecule type" value="Genomic_DNA"/>
</dbReference>
<reference evidence="1 2" key="1">
    <citation type="submission" date="2018-08" db="EMBL/GenBank/DDBJ databases">
        <title>Actinomadura jelena sp. nov., a novel Actinomycete isolated from soil in Chad.</title>
        <authorList>
            <person name="Shi L."/>
        </authorList>
    </citation>
    <scope>NUCLEOTIDE SEQUENCE [LARGE SCALE GENOMIC DNA]</scope>
    <source>
        <strain evidence="1 2">NEAU-G17</strain>
    </source>
</reference>
<protein>
    <submittedName>
        <fullName evidence="1">Uncharacterized protein</fullName>
    </submittedName>
</protein>
<gene>
    <name evidence="1" type="ORF">DZF91_04255</name>
</gene>
<dbReference type="Proteomes" id="UP000261811">
    <property type="component" value="Unassembled WGS sequence"/>
</dbReference>
<name>A0A372JS78_9ACTN</name>
<comment type="caution">
    <text evidence="1">The sequence shown here is derived from an EMBL/GenBank/DDBJ whole genome shotgun (WGS) entry which is preliminary data.</text>
</comment>
<sequence>MAGLRVQWRPVGGGTTRYLRISVVGATPVGVQADYLNGVWHYVWHMDDGETVSIGPVDDLTGAVSAIKYVLHRRVM</sequence>
<dbReference type="AlphaFoldDB" id="A0A372JS78"/>